<dbReference type="EMBL" id="AQGS01000545">
    <property type="protein sequence ID" value="EPS38507.1"/>
    <property type="molecule type" value="Genomic_DNA"/>
</dbReference>
<protein>
    <submittedName>
        <fullName evidence="2">Uncharacterized protein</fullName>
    </submittedName>
</protein>
<sequence>MRAAEPRPVTHPSSQISNWESQAKGLFRTRVEIIWSPFLCLIEATDGNLKVEAKLKLKTTKLPEAQKAGRGSLKLNHTSEKNERAAWRPGSSMKEPACRVPRPRDLPDSAPRQCRPQAHIPVIPRAENRQKVACSSGIGMPKRCPSAAQSAQSCREEGCKKYRY</sequence>
<proteinExistence type="predicted"/>
<name>S8BTE1_DACHA</name>
<feature type="region of interest" description="Disordered" evidence="1">
    <location>
        <begin position="65"/>
        <end position="114"/>
    </location>
</feature>
<evidence type="ECO:0000256" key="1">
    <source>
        <dbReference type="SAM" id="MobiDB-lite"/>
    </source>
</evidence>
<dbReference type="AlphaFoldDB" id="S8BTE1"/>
<reference evidence="3" key="2">
    <citation type="submission" date="2013-04" db="EMBL/GenBank/DDBJ databases">
        <title>Genomic mechanisms accounting for the adaptation to parasitism in nematode-trapping fungi.</title>
        <authorList>
            <person name="Ahren D.G."/>
        </authorList>
    </citation>
    <scope>NUCLEOTIDE SEQUENCE [LARGE SCALE GENOMIC DNA]</scope>
    <source>
        <strain evidence="3">CBS 200.50</strain>
    </source>
</reference>
<feature type="compositionally biased region" description="Basic and acidic residues" evidence="1">
    <location>
        <begin position="77"/>
        <end position="86"/>
    </location>
</feature>
<feature type="region of interest" description="Disordered" evidence="1">
    <location>
        <begin position="139"/>
        <end position="164"/>
    </location>
</feature>
<gene>
    <name evidence="2" type="ORF">H072_7744</name>
</gene>
<accession>S8BTE1</accession>
<reference evidence="2 3" key="1">
    <citation type="journal article" date="2013" name="PLoS Genet.">
        <title>Genomic mechanisms accounting for the adaptation to parasitism in nematode-trapping fungi.</title>
        <authorList>
            <person name="Meerupati T."/>
            <person name="Andersson K.M."/>
            <person name="Friman E."/>
            <person name="Kumar D."/>
            <person name="Tunlid A."/>
            <person name="Ahren D."/>
        </authorList>
    </citation>
    <scope>NUCLEOTIDE SEQUENCE [LARGE SCALE GENOMIC DNA]</scope>
    <source>
        <strain evidence="2 3">CBS 200.50</strain>
    </source>
</reference>
<feature type="compositionally biased region" description="Basic and acidic residues" evidence="1">
    <location>
        <begin position="154"/>
        <end position="164"/>
    </location>
</feature>
<evidence type="ECO:0000313" key="2">
    <source>
        <dbReference type="EMBL" id="EPS38507.1"/>
    </source>
</evidence>
<evidence type="ECO:0000313" key="3">
    <source>
        <dbReference type="Proteomes" id="UP000015100"/>
    </source>
</evidence>
<dbReference type="HOGENOM" id="CLU_1618953_0_0_1"/>
<keyword evidence="3" id="KW-1185">Reference proteome</keyword>
<comment type="caution">
    <text evidence="2">The sequence shown here is derived from an EMBL/GenBank/DDBJ whole genome shotgun (WGS) entry which is preliminary data.</text>
</comment>
<organism evidence="2 3">
    <name type="scientific">Dactylellina haptotyla (strain CBS 200.50)</name>
    <name type="common">Nematode-trapping fungus</name>
    <name type="synonym">Monacrosporium haptotylum</name>
    <dbReference type="NCBI Taxonomy" id="1284197"/>
    <lineage>
        <taxon>Eukaryota</taxon>
        <taxon>Fungi</taxon>
        <taxon>Dikarya</taxon>
        <taxon>Ascomycota</taxon>
        <taxon>Pezizomycotina</taxon>
        <taxon>Orbiliomycetes</taxon>
        <taxon>Orbiliales</taxon>
        <taxon>Orbiliaceae</taxon>
        <taxon>Dactylellina</taxon>
    </lineage>
</organism>
<dbReference type="Proteomes" id="UP000015100">
    <property type="component" value="Unassembled WGS sequence"/>
</dbReference>